<feature type="compositionally biased region" description="Polar residues" evidence="1">
    <location>
        <begin position="72"/>
        <end position="82"/>
    </location>
</feature>
<reference evidence="2 3" key="1">
    <citation type="submission" date="2019-03" db="EMBL/GenBank/DDBJ databases">
        <title>First draft genome of Liparis tanakae, snailfish: a comprehensive survey of snailfish specific genes.</title>
        <authorList>
            <person name="Kim W."/>
            <person name="Song I."/>
            <person name="Jeong J.-H."/>
            <person name="Kim D."/>
            <person name="Kim S."/>
            <person name="Ryu S."/>
            <person name="Song J.Y."/>
            <person name="Lee S.K."/>
        </authorList>
    </citation>
    <scope>NUCLEOTIDE SEQUENCE [LARGE SCALE GENOMIC DNA]</scope>
    <source>
        <tissue evidence="2">Muscle</tissue>
    </source>
</reference>
<feature type="region of interest" description="Disordered" evidence="1">
    <location>
        <begin position="65"/>
        <end position="98"/>
    </location>
</feature>
<evidence type="ECO:0000313" key="3">
    <source>
        <dbReference type="Proteomes" id="UP000314294"/>
    </source>
</evidence>
<evidence type="ECO:0000313" key="2">
    <source>
        <dbReference type="EMBL" id="TNN53034.1"/>
    </source>
</evidence>
<comment type="caution">
    <text evidence="2">The sequence shown here is derived from an EMBL/GenBank/DDBJ whole genome shotgun (WGS) entry which is preliminary data.</text>
</comment>
<name>A0A4Z2GJQ5_9TELE</name>
<keyword evidence="3" id="KW-1185">Reference proteome</keyword>
<dbReference type="EMBL" id="SRLO01000528">
    <property type="protein sequence ID" value="TNN53034.1"/>
    <property type="molecule type" value="Genomic_DNA"/>
</dbReference>
<evidence type="ECO:0000256" key="1">
    <source>
        <dbReference type="SAM" id="MobiDB-lite"/>
    </source>
</evidence>
<dbReference type="Proteomes" id="UP000314294">
    <property type="component" value="Unassembled WGS sequence"/>
</dbReference>
<dbReference type="AlphaFoldDB" id="A0A4Z2GJQ5"/>
<gene>
    <name evidence="2" type="ORF">EYF80_036727</name>
</gene>
<proteinExistence type="predicted"/>
<organism evidence="2 3">
    <name type="scientific">Liparis tanakae</name>
    <name type="common">Tanaka's snailfish</name>
    <dbReference type="NCBI Taxonomy" id="230148"/>
    <lineage>
        <taxon>Eukaryota</taxon>
        <taxon>Metazoa</taxon>
        <taxon>Chordata</taxon>
        <taxon>Craniata</taxon>
        <taxon>Vertebrata</taxon>
        <taxon>Euteleostomi</taxon>
        <taxon>Actinopterygii</taxon>
        <taxon>Neopterygii</taxon>
        <taxon>Teleostei</taxon>
        <taxon>Neoteleostei</taxon>
        <taxon>Acanthomorphata</taxon>
        <taxon>Eupercaria</taxon>
        <taxon>Perciformes</taxon>
        <taxon>Cottioidei</taxon>
        <taxon>Cottales</taxon>
        <taxon>Liparidae</taxon>
        <taxon>Liparis</taxon>
    </lineage>
</organism>
<accession>A0A4Z2GJQ5</accession>
<protein>
    <submittedName>
        <fullName evidence="2">Uncharacterized protein</fullName>
    </submittedName>
</protein>
<sequence>MSRADVDQTVQLHDAEALTCLETRHTTTAIDHAVAEAGDAHRLQLDPRLSVGVVERTHAARHRGGLPVSVTGHDTINTNKSITMRPDLPPSSGSLWKPPLADLPTGPTLRSTGSCAYQRTTASSTCFSLPTFSFSMASSSQRRLGGNSLNSSVRDTSPKCICRNSVAA</sequence>